<organism evidence="2 3">
    <name type="scientific">Giardia intestinalis</name>
    <name type="common">Giardia lamblia</name>
    <dbReference type="NCBI Taxonomy" id="5741"/>
    <lineage>
        <taxon>Eukaryota</taxon>
        <taxon>Metamonada</taxon>
        <taxon>Diplomonadida</taxon>
        <taxon>Hexamitidae</taxon>
        <taxon>Giardiinae</taxon>
        <taxon>Giardia</taxon>
    </lineage>
</organism>
<sequence>VATEEEMRKALFGTLNKKASGVSGLGPVQLKAMKQNDSFVKYLTQAYNELTTHPEAIPEVTAMFEFRAILIPKESDGYPDRDRRDDHEHLPPRPAEAADQACQLPLMRTDRLQAERIRGRCEEGPRAHQQAGNARRLPRHKECLQLAPEGGRPEGPGRLHQELPRPEAQPGREVRGLRRPPGRPAQHVPLLHGHRAPPETPRGERHHLSCLADDIVAFHDEAYPAGAITQQTMGLTIRSDKCKSTMAGEEVTFLNHPVSPTPASLAPRAIAGAETALRKIERAPITIHQKLILMSLCVVSMVNYAPWSR</sequence>
<name>V6T752_GIAIN</name>
<gene>
    <name evidence="2" type="ORF">DHA2_150878</name>
</gene>
<dbReference type="GO" id="GO:0004519">
    <property type="term" value="F:endonuclease activity"/>
    <property type="evidence" value="ECO:0007669"/>
    <property type="project" value="UniProtKB-KW"/>
</dbReference>
<protein>
    <submittedName>
        <fullName evidence="2">Reverse transcriptase/endonuclease</fullName>
    </submittedName>
</protein>
<keyword evidence="2" id="KW-0540">Nuclease</keyword>
<feature type="compositionally biased region" description="Basic and acidic residues" evidence="1">
    <location>
        <begin position="74"/>
        <end position="91"/>
    </location>
</feature>
<dbReference type="EMBL" id="AHGT01000179">
    <property type="protein sequence ID" value="ESU34708.1"/>
    <property type="molecule type" value="Genomic_DNA"/>
</dbReference>
<feature type="region of interest" description="Disordered" evidence="1">
    <location>
        <begin position="146"/>
        <end position="204"/>
    </location>
</feature>
<proteinExistence type="predicted"/>
<feature type="non-terminal residue" evidence="2">
    <location>
        <position position="1"/>
    </location>
</feature>
<reference evidence="2 3" key="2">
    <citation type="journal article" date="2013" name="Genome Biol. Evol.">
        <title>Genome sequencing of Giardia lamblia genotypes A2 and B isolates (DH and GS) and comparative analysis with the genomes of genotypes A1 and E (WB and Pig).</title>
        <authorList>
            <person name="Adam R.D."/>
            <person name="Dahlstrom E.W."/>
            <person name="Martens C.A."/>
            <person name="Bruno D.P."/>
            <person name="Barbian K.D."/>
            <person name="Ricklefs S.M."/>
            <person name="Hernandez M.M."/>
            <person name="Narla N.P."/>
            <person name="Patel R.B."/>
            <person name="Porcella S.F."/>
            <person name="Nash T.E."/>
        </authorList>
    </citation>
    <scope>NUCLEOTIDE SEQUENCE [LARGE SCALE GENOMIC DNA]</scope>
    <source>
        <strain evidence="2 3">DH</strain>
    </source>
</reference>
<keyword evidence="2" id="KW-0548">Nucleotidyltransferase</keyword>
<keyword evidence="2" id="KW-0378">Hydrolase</keyword>
<feature type="region of interest" description="Disordered" evidence="1">
    <location>
        <begin position="74"/>
        <end position="101"/>
    </location>
</feature>
<dbReference type="Proteomes" id="UP000018320">
    <property type="component" value="Unassembled WGS sequence"/>
</dbReference>
<accession>V6T752</accession>
<evidence type="ECO:0000256" key="1">
    <source>
        <dbReference type="SAM" id="MobiDB-lite"/>
    </source>
</evidence>
<keyword evidence="2" id="KW-0695">RNA-directed DNA polymerase</keyword>
<keyword evidence="2" id="KW-0255">Endonuclease</keyword>
<reference evidence="3" key="1">
    <citation type="submission" date="2012-02" db="EMBL/GenBank/DDBJ databases">
        <title>Genome sequencing of Giardia lamblia Genotypes A2 and B isolates (DH and GS) and comparative analysis with the genomes of Genotypes A1 and E (WB and Pig).</title>
        <authorList>
            <person name="Adam R."/>
            <person name="Dahlstrom E."/>
            <person name="Martens C."/>
            <person name="Bruno D."/>
            <person name="Barbian K."/>
            <person name="Porcella S.F."/>
            <person name="Nash T."/>
        </authorList>
    </citation>
    <scope>NUCLEOTIDE SEQUENCE</scope>
    <source>
        <strain evidence="3">DH</strain>
    </source>
</reference>
<evidence type="ECO:0000313" key="2">
    <source>
        <dbReference type="EMBL" id="ESU34708.1"/>
    </source>
</evidence>
<evidence type="ECO:0000313" key="3">
    <source>
        <dbReference type="Proteomes" id="UP000018320"/>
    </source>
</evidence>
<dbReference type="VEuPathDB" id="GiardiaDB:DHA2_150878"/>
<feature type="compositionally biased region" description="Basic and acidic residues" evidence="1">
    <location>
        <begin position="151"/>
        <end position="176"/>
    </location>
</feature>
<keyword evidence="2" id="KW-0808">Transferase</keyword>
<dbReference type="GO" id="GO:0003964">
    <property type="term" value="F:RNA-directed DNA polymerase activity"/>
    <property type="evidence" value="ECO:0007669"/>
    <property type="project" value="UniProtKB-KW"/>
</dbReference>
<comment type="caution">
    <text evidence="2">The sequence shown here is derived from an EMBL/GenBank/DDBJ whole genome shotgun (WGS) entry which is preliminary data.</text>
</comment>
<dbReference type="AlphaFoldDB" id="V6T752"/>